<organism evidence="4">
    <name type="scientific">Salvia splendens</name>
    <name type="common">Scarlet sage</name>
    <dbReference type="NCBI Taxonomy" id="180675"/>
    <lineage>
        <taxon>Eukaryota</taxon>
        <taxon>Viridiplantae</taxon>
        <taxon>Streptophyta</taxon>
        <taxon>Embryophyta</taxon>
        <taxon>Tracheophyta</taxon>
        <taxon>Spermatophyta</taxon>
        <taxon>Magnoliopsida</taxon>
        <taxon>eudicotyledons</taxon>
        <taxon>Gunneridae</taxon>
        <taxon>Pentapetalae</taxon>
        <taxon>asterids</taxon>
        <taxon>lamiids</taxon>
        <taxon>Lamiales</taxon>
        <taxon>Lamiaceae</taxon>
        <taxon>Nepetoideae</taxon>
        <taxon>Mentheae</taxon>
        <taxon>Salviinae</taxon>
        <taxon>Salvia</taxon>
        <taxon>Salvia subgen. Calosphace</taxon>
        <taxon>core Calosphace</taxon>
    </lineage>
</organism>
<comment type="caution">
    <text evidence="4">The sequence shown here is derived from an EMBL/GenBank/DDBJ whole genome shotgun (WGS) entry which is preliminary data.</text>
</comment>
<evidence type="ECO:0000313" key="5">
    <source>
        <dbReference type="Proteomes" id="UP000298416"/>
    </source>
</evidence>
<proteinExistence type="predicted"/>
<dbReference type="InterPro" id="IPR053266">
    <property type="entry name" value="Zinc_finger_protein_7"/>
</dbReference>
<keyword evidence="5" id="KW-1185">Reference proteome</keyword>
<dbReference type="InterPro" id="IPR013087">
    <property type="entry name" value="Znf_C2H2_type"/>
</dbReference>
<gene>
    <name evidence="4" type="ORF">SASPL_115376</name>
</gene>
<reference evidence="4" key="1">
    <citation type="submission" date="2018-01" db="EMBL/GenBank/DDBJ databases">
        <authorList>
            <person name="Mao J.F."/>
        </authorList>
    </citation>
    <scope>NUCLEOTIDE SEQUENCE</scope>
    <source>
        <strain evidence="4">Huo1</strain>
        <tissue evidence="4">Leaf</tissue>
    </source>
</reference>
<reference evidence="4" key="2">
    <citation type="submission" date="2020-08" db="EMBL/GenBank/DDBJ databases">
        <title>Plant Genome Project.</title>
        <authorList>
            <person name="Zhang R.-G."/>
        </authorList>
    </citation>
    <scope>NUCLEOTIDE SEQUENCE</scope>
    <source>
        <strain evidence="4">Huo1</strain>
        <tissue evidence="4">Leaf</tissue>
    </source>
</reference>
<dbReference type="Gene3D" id="3.30.160.60">
    <property type="entry name" value="Classic Zinc Finger"/>
    <property type="match status" value="1"/>
</dbReference>
<dbReference type="Proteomes" id="UP000298416">
    <property type="component" value="Unassembled WGS sequence"/>
</dbReference>
<dbReference type="GO" id="GO:0008270">
    <property type="term" value="F:zinc ion binding"/>
    <property type="evidence" value="ECO:0007669"/>
    <property type="project" value="UniProtKB-KW"/>
</dbReference>
<evidence type="ECO:0000256" key="2">
    <source>
        <dbReference type="SAM" id="MobiDB-lite"/>
    </source>
</evidence>
<dbReference type="PROSITE" id="PS00028">
    <property type="entry name" value="ZINC_FINGER_C2H2_1"/>
    <property type="match status" value="1"/>
</dbReference>
<dbReference type="InterPro" id="IPR036236">
    <property type="entry name" value="Znf_C2H2_sf"/>
</dbReference>
<evidence type="ECO:0000256" key="1">
    <source>
        <dbReference type="PROSITE-ProRule" id="PRU00042"/>
    </source>
</evidence>
<feature type="region of interest" description="Disordered" evidence="2">
    <location>
        <begin position="263"/>
        <end position="289"/>
    </location>
</feature>
<feature type="compositionally biased region" description="Polar residues" evidence="2">
    <location>
        <begin position="272"/>
        <end position="283"/>
    </location>
</feature>
<evidence type="ECO:0000313" key="4">
    <source>
        <dbReference type="EMBL" id="KAG6424953.1"/>
    </source>
</evidence>
<dbReference type="EMBL" id="PNBA02000005">
    <property type="protein sequence ID" value="KAG6424953.1"/>
    <property type="molecule type" value="Genomic_DNA"/>
</dbReference>
<keyword evidence="1" id="KW-0479">Metal-binding</keyword>
<feature type="compositionally biased region" description="Basic and acidic residues" evidence="2">
    <location>
        <begin position="141"/>
        <end position="150"/>
    </location>
</feature>
<feature type="domain" description="C2H2-type" evidence="3">
    <location>
        <begin position="161"/>
        <end position="188"/>
    </location>
</feature>
<dbReference type="PROSITE" id="PS50157">
    <property type="entry name" value="ZINC_FINGER_C2H2_2"/>
    <property type="match status" value="1"/>
</dbReference>
<dbReference type="SUPFAM" id="SSF57667">
    <property type="entry name" value="beta-beta-alpha zinc fingers"/>
    <property type="match status" value="1"/>
</dbReference>
<dbReference type="AlphaFoldDB" id="A0A8X8Y7V9"/>
<protein>
    <recommendedName>
        <fullName evidence="3">C2H2-type domain-containing protein</fullName>
    </recommendedName>
</protein>
<dbReference type="PANTHER" id="PTHR47593">
    <property type="entry name" value="ZINC FINGER PROTEIN 4-LIKE"/>
    <property type="match status" value="1"/>
</dbReference>
<keyword evidence="1" id="KW-0862">Zinc</keyword>
<sequence>MEEKLPQEIRIIADIDSNDFWFKIRFSKADQDNIIQEFFTIIIRRKNGEWGITNLTEATIKDDIIIPHRKTQASPSGDSDETYDRSKMSYTTMLHLHEKRRFLQGRNSLLQQTKMPTEETSDQGTPQLNPGEELNMSLRGEPSRASRESEVQSRLASAKVFSCNFCMRKFYSSQALGGHQNAHKRERGAVRHYQLHKKMAMMALPMTIRTSMLRSLGVQTHSHVHKPGRDENMTVARYGEANTRFGIAQQHGTLEVAADLMWPGSFRPEPQQPEQKSSNSTMLDLNLKL</sequence>
<keyword evidence="1" id="KW-0863">Zinc-finger</keyword>
<name>A0A8X8Y7V9_SALSN</name>
<evidence type="ECO:0000259" key="3">
    <source>
        <dbReference type="PROSITE" id="PS50157"/>
    </source>
</evidence>
<dbReference type="PANTHER" id="PTHR47593:SF8">
    <property type="entry name" value="OS12G0581900 PROTEIN"/>
    <property type="match status" value="1"/>
</dbReference>
<accession>A0A8X8Y7V9</accession>
<feature type="region of interest" description="Disordered" evidence="2">
    <location>
        <begin position="112"/>
        <end position="150"/>
    </location>
</feature>